<accession>A0ABX0V0Y3</accession>
<comment type="caution">
    <text evidence="2">The sequence shown here is derived from an EMBL/GenBank/DDBJ whole genome shotgun (WGS) entry which is preliminary data.</text>
</comment>
<name>A0ABX0V0Y3_9HYPH</name>
<dbReference type="RefSeq" id="WP_166953201.1">
    <property type="nucleotide sequence ID" value="NZ_JAASQI010000005.1"/>
</dbReference>
<dbReference type="Gene3D" id="1.10.3130.20">
    <property type="entry name" value="Phycobilisome linker domain"/>
    <property type="match status" value="1"/>
</dbReference>
<feature type="domain" description="DUF4214" evidence="1">
    <location>
        <begin position="293"/>
        <end position="360"/>
    </location>
</feature>
<sequence length="651" mass="70190">MGVGKETALTQIDRILRVDADDLAGTIAGARFNQSGNLDSALIDLAKVVVHPVVGLYQIAFGRVPDSEGLDYWVHRFLDGHIVPDSPETLKAISAAFTETPEWSDFVRGKNNEGVVIALYQQALGRAPDDAGLAYWVGELESGRSAGDLLVDFSLSLEFITRATPFIEDLLEDAAAGVEPGGKNPLIPGGTAPATEVPALLAADVVADHIASILRLAPSDYLVQSFQNRYYSVGDLDSALLDVAAVTVAPVISLYQIAFNRLPDEAGLDFWVGQLGGGELGAVDVAKLTAISEAFVNSDEWRQEYAGDSTTELVTSLYRQALGRAPDDAGLAYWVDQIDHHGLSPALFLIDFSTTPEFVGRSARLIDGTLQGSVSGVIDDSRSLFTLDLVDLDNGIGSSVDSVVGNDIADWATDRQALKEIRTGQTTGDHSKVVEFVVDRDGPTGADNFYRYQGAKLHDAGAPEGNDGYLDLHHGAEFSFSFHIEEWWGGDGKQQLSGAWVQLQNEDKDLDSSGLFSIVEYVDPQAAAALNVKIGDGDTFSGGFRFWNSDVGWVKYVEYDASGWVSLSFAFTEGAHVWKLNGEEVYRQTAIGDSGNALPNAVDKTDVIETVIFNSQNFGADETYRYDDIKLTGVSANQNFYPFGIDDLAPV</sequence>
<dbReference type="Proteomes" id="UP001429580">
    <property type="component" value="Unassembled WGS sequence"/>
</dbReference>
<evidence type="ECO:0000313" key="2">
    <source>
        <dbReference type="EMBL" id="NIJ58647.1"/>
    </source>
</evidence>
<evidence type="ECO:0000313" key="3">
    <source>
        <dbReference type="Proteomes" id="UP001429580"/>
    </source>
</evidence>
<organism evidence="2 3">
    <name type="scientific">Pseudochelatococcus lubricantis</name>
    <dbReference type="NCBI Taxonomy" id="1538102"/>
    <lineage>
        <taxon>Bacteria</taxon>
        <taxon>Pseudomonadati</taxon>
        <taxon>Pseudomonadota</taxon>
        <taxon>Alphaproteobacteria</taxon>
        <taxon>Hyphomicrobiales</taxon>
        <taxon>Chelatococcaceae</taxon>
        <taxon>Pseudochelatococcus</taxon>
    </lineage>
</organism>
<dbReference type="Pfam" id="PF13946">
    <property type="entry name" value="DUF4214"/>
    <property type="match status" value="2"/>
</dbReference>
<protein>
    <recommendedName>
        <fullName evidence="1">DUF4214 domain-containing protein</fullName>
    </recommendedName>
</protein>
<dbReference type="EMBL" id="JAASQI010000005">
    <property type="protein sequence ID" value="NIJ58647.1"/>
    <property type="molecule type" value="Genomic_DNA"/>
</dbReference>
<evidence type="ECO:0000259" key="1">
    <source>
        <dbReference type="Pfam" id="PF13946"/>
    </source>
</evidence>
<feature type="domain" description="DUF4214" evidence="1">
    <location>
        <begin position="111"/>
        <end position="162"/>
    </location>
</feature>
<keyword evidence="3" id="KW-1185">Reference proteome</keyword>
<dbReference type="InterPro" id="IPR038255">
    <property type="entry name" value="PBS_linker_sf"/>
</dbReference>
<proteinExistence type="predicted"/>
<reference evidence="2 3" key="1">
    <citation type="submission" date="2020-03" db="EMBL/GenBank/DDBJ databases">
        <title>Genomic Encyclopedia of Type Strains, Phase IV (KMG-IV): sequencing the most valuable type-strain genomes for metagenomic binning, comparative biology and taxonomic classification.</title>
        <authorList>
            <person name="Goeker M."/>
        </authorList>
    </citation>
    <scope>NUCLEOTIDE SEQUENCE [LARGE SCALE GENOMIC DNA]</scope>
    <source>
        <strain evidence="2 3">DSM 103870</strain>
    </source>
</reference>
<dbReference type="InterPro" id="IPR025282">
    <property type="entry name" value="DUF4214"/>
</dbReference>
<gene>
    <name evidence="2" type="ORF">FHS82_002495</name>
</gene>